<keyword evidence="3" id="KW-1003">Cell membrane</keyword>
<feature type="transmembrane region" description="Helical" evidence="7">
    <location>
        <begin position="209"/>
        <end position="226"/>
    </location>
</feature>
<feature type="transmembrane region" description="Helical" evidence="7">
    <location>
        <begin position="137"/>
        <end position="160"/>
    </location>
</feature>
<dbReference type="KEGG" id="frf:LO80_09285"/>
<evidence type="ECO:0000256" key="6">
    <source>
        <dbReference type="ARBA" id="ARBA00023136"/>
    </source>
</evidence>
<feature type="transmembrane region" description="Helical" evidence="7">
    <location>
        <begin position="12"/>
        <end position="35"/>
    </location>
</feature>
<keyword evidence="4 7" id="KW-0812">Transmembrane</keyword>
<feature type="transmembrane region" description="Helical" evidence="7">
    <location>
        <begin position="411"/>
        <end position="431"/>
    </location>
</feature>
<name>A0A097ERE4_9GAMM</name>
<proteinExistence type="predicted"/>
<evidence type="ECO:0000256" key="3">
    <source>
        <dbReference type="ARBA" id="ARBA00022475"/>
    </source>
</evidence>
<dbReference type="SUPFAM" id="SSF103473">
    <property type="entry name" value="MFS general substrate transporter"/>
    <property type="match status" value="2"/>
</dbReference>
<evidence type="ECO:0000256" key="5">
    <source>
        <dbReference type="ARBA" id="ARBA00022989"/>
    </source>
</evidence>
<dbReference type="AlphaFoldDB" id="A0A097ERE4"/>
<dbReference type="GO" id="GO:0005886">
    <property type="term" value="C:plasma membrane"/>
    <property type="evidence" value="ECO:0007669"/>
    <property type="project" value="UniProtKB-SubCell"/>
</dbReference>
<feature type="transmembrane region" description="Helical" evidence="7">
    <location>
        <begin position="263"/>
        <end position="287"/>
    </location>
</feature>
<evidence type="ECO:0000313" key="9">
    <source>
        <dbReference type="Proteomes" id="UP000029672"/>
    </source>
</evidence>
<feature type="transmembrane region" description="Helical" evidence="7">
    <location>
        <begin position="378"/>
        <end position="399"/>
    </location>
</feature>
<keyword evidence="5 7" id="KW-1133">Transmembrane helix</keyword>
<dbReference type="PANTHER" id="PTHR23517:SF15">
    <property type="entry name" value="PROTON-DEPENDENT OLIGOPEPTIDE FAMILY TRANSPORT PROTEIN"/>
    <property type="match status" value="1"/>
</dbReference>
<dbReference type="Gene3D" id="1.20.1250.20">
    <property type="entry name" value="MFS general substrate transporter like domains"/>
    <property type="match status" value="1"/>
</dbReference>
<feature type="transmembrane region" description="Helical" evidence="7">
    <location>
        <begin position="451"/>
        <end position="473"/>
    </location>
</feature>
<keyword evidence="9" id="KW-1185">Reference proteome</keyword>
<comment type="subcellular location">
    <subcellularLocation>
        <location evidence="1">Cell membrane</location>
        <topology evidence="1">Multi-pass membrane protein</topology>
    </subcellularLocation>
</comment>
<accession>A0A097ERE4</accession>
<feature type="transmembrane region" description="Helical" evidence="7">
    <location>
        <begin position="75"/>
        <end position="94"/>
    </location>
</feature>
<feature type="transmembrane region" description="Helical" evidence="7">
    <location>
        <begin position="232"/>
        <end position="251"/>
    </location>
</feature>
<evidence type="ECO:0000256" key="7">
    <source>
        <dbReference type="SAM" id="Phobius"/>
    </source>
</evidence>
<dbReference type="OrthoDB" id="9772725at2"/>
<organism evidence="8 9">
    <name type="scientific">Candidatus Francisella endociliophora</name>
    <dbReference type="NCBI Taxonomy" id="653937"/>
    <lineage>
        <taxon>Bacteria</taxon>
        <taxon>Pseudomonadati</taxon>
        <taxon>Pseudomonadota</taxon>
        <taxon>Gammaproteobacteria</taxon>
        <taxon>Thiotrichales</taxon>
        <taxon>Francisellaceae</taxon>
        <taxon>Francisella</taxon>
    </lineage>
</organism>
<dbReference type="EMBL" id="CP009574">
    <property type="protein sequence ID" value="AIT10143.1"/>
    <property type="molecule type" value="Genomic_DNA"/>
</dbReference>
<dbReference type="InterPro" id="IPR050171">
    <property type="entry name" value="MFS_Transporters"/>
</dbReference>
<reference evidence="8 9" key="1">
    <citation type="submission" date="2014-10" db="EMBL/GenBank/DDBJ databases">
        <title>Whole genome sequence of Francisella endociliophora strain FSC1006, isolated from a laboratory culture of the marine ciliate Euplotes raikovi.</title>
        <authorList>
            <person name="Granberg M."/>
            <person name="Backman S."/>
            <person name="Lundmark E."/>
            <person name="Nilsson E."/>
            <person name="Karlsson E."/>
            <person name="Thelaus J."/>
            <person name="Ohrman C."/>
            <person name="Larkeryd A."/>
            <person name="Stenberg P."/>
        </authorList>
    </citation>
    <scope>NUCLEOTIDE SEQUENCE [LARGE SCALE GENOMIC DNA]</scope>
    <source>
        <strain evidence="8 9">FSC1006</strain>
    </source>
</reference>
<dbReference type="PANTHER" id="PTHR23517">
    <property type="entry name" value="RESISTANCE PROTEIN MDTM, PUTATIVE-RELATED-RELATED"/>
    <property type="match status" value="1"/>
</dbReference>
<sequence length="485" mass="53762">MLNYKEMPKGVIQIHLIQVFSLFGFATLLGLLNFYLSNDAGFTKTQANTITASFFALNFLLHFLGGAVGGRYFSFRGLLVISFILQIVSMFFIANRGDSHIILIGLAMFVTGTGVNTSCVNMMLTQRFSSDDGRRRVAFSINYSCMNIGFFGTFIIAGIIQGYGDYTYAFYIAAVFLFISLLIHLANYKNVYDHDTYFSNTFHKLNRRYVVAPAILIACFLLSLLLMNNPEYGPHLIVIVFIAVAIYLFRLAITHDNEYRIKILVFVILSSSMIVYALVQGMMSSAFENFVEFNTNKSLFGIHIEPAMINAFENLGVIISGILLAIYTKKRLTKHNPIGPGTLVARGILLNVIAFLVVPLGILLANPQTGIVNVAYPVILMFFIAAGEVHVNATTYAMVGDLIKPIHQGIFTGYMFICVAIGIVISGPVSNYAIGNQTHAENITALGTNHLYLKIFLTLAIVTAFISVFFFLISKKVNKVFSKVH</sequence>
<dbReference type="InterPro" id="IPR036259">
    <property type="entry name" value="MFS_trans_sf"/>
</dbReference>
<evidence type="ECO:0000256" key="4">
    <source>
        <dbReference type="ARBA" id="ARBA00022692"/>
    </source>
</evidence>
<protein>
    <submittedName>
        <fullName evidence="8">Peptide transporter</fullName>
    </submittedName>
</protein>
<evidence type="ECO:0000256" key="2">
    <source>
        <dbReference type="ARBA" id="ARBA00022448"/>
    </source>
</evidence>
<evidence type="ECO:0000313" key="8">
    <source>
        <dbReference type="EMBL" id="AIT10143.1"/>
    </source>
</evidence>
<dbReference type="STRING" id="1547445.LO80_09285"/>
<keyword evidence="2" id="KW-0813">Transport</keyword>
<feature type="transmembrane region" description="Helical" evidence="7">
    <location>
        <begin position="348"/>
        <end position="366"/>
    </location>
</feature>
<feature type="transmembrane region" description="Helical" evidence="7">
    <location>
        <begin position="47"/>
        <end position="68"/>
    </location>
</feature>
<dbReference type="InterPro" id="IPR000109">
    <property type="entry name" value="POT_fam"/>
</dbReference>
<gene>
    <name evidence="8" type="ORF">LO80_09285</name>
</gene>
<dbReference type="Pfam" id="PF00854">
    <property type="entry name" value="PTR2"/>
    <property type="match status" value="1"/>
</dbReference>
<dbReference type="RefSeq" id="WP_040010517.1">
    <property type="nucleotide sequence ID" value="NZ_CP009574.1"/>
</dbReference>
<dbReference type="Proteomes" id="UP000029672">
    <property type="component" value="Chromosome"/>
</dbReference>
<dbReference type="GO" id="GO:0022857">
    <property type="term" value="F:transmembrane transporter activity"/>
    <property type="evidence" value="ECO:0007669"/>
    <property type="project" value="InterPro"/>
</dbReference>
<evidence type="ECO:0000256" key="1">
    <source>
        <dbReference type="ARBA" id="ARBA00004651"/>
    </source>
</evidence>
<feature type="transmembrane region" description="Helical" evidence="7">
    <location>
        <begin position="166"/>
        <end position="188"/>
    </location>
</feature>
<keyword evidence="6 7" id="KW-0472">Membrane</keyword>
<feature type="transmembrane region" description="Helical" evidence="7">
    <location>
        <begin position="100"/>
        <end position="125"/>
    </location>
</feature>
<dbReference type="eggNOG" id="COG3104">
    <property type="taxonomic scope" value="Bacteria"/>
</dbReference>
<dbReference type="HOGENOM" id="CLU_004790_0_0_6"/>